<feature type="region of interest" description="Disordered" evidence="2">
    <location>
        <begin position="49"/>
        <end position="68"/>
    </location>
</feature>
<evidence type="ECO:0000313" key="4">
    <source>
        <dbReference type="Proteomes" id="UP000250235"/>
    </source>
</evidence>
<feature type="compositionally biased region" description="Polar residues" evidence="2">
    <location>
        <begin position="153"/>
        <end position="166"/>
    </location>
</feature>
<feature type="region of interest" description="Disordered" evidence="2">
    <location>
        <begin position="122"/>
        <end position="177"/>
    </location>
</feature>
<dbReference type="EMBL" id="KV020270">
    <property type="protein sequence ID" value="KZV14658.1"/>
    <property type="molecule type" value="Genomic_DNA"/>
</dbReference>
<protein>
    <submittedName>
        <fullName evidence="3">Scarecrow-like protein 3</fullName>
    </submittedName>
</protein>
<accession>A0A2Z6ZZA0</accession>
<dbReference type="AlphaFoldDB" id="A0A2Z6ZZA0"/>
<gene>
    <name evidence="3" type="ORF">F511_41819</name>
</gene>
<feature type="region of interest" description="Disordered" evidence="2">
    <location>
        <begin position="1"/>
        <end position="30"/>
    </location>
</feature>
<name>A0A2Z6ZZA0_9LAMI</name>
<keyword evidence="4" id="KW-1185">Reference proteome</keyword>
<reference evidence="3 4" key="1">
    <citation type="journal article" date="2015" name="Proc. Natl. Acad. Sci. U.S.A.">
        <title>The resurrection genome of Boea hygrometrica: A blueprint for survival of dehydration.</title>
        <authorList>
            <person name="Xiao L."/>
            <person name="Yang G."/>
            <person name="Zhang L."/>
            <person name="Yang X."/>
            <person name="Zhao S."/>
            <person name="Ji Z."/>
            <person name="Zhou Q."/>
            <person name="Hu M."/>
            <person name="Wang Y."/>
            <person name="Chen M."/>
            <person name="Xu Y."/>
            <person name="Jin H."/>
            <person name="Xiao X."/>
            <person name="Hu G."/>
            <person name="Bao F."/>
            <person name="Hu Y."/>
            <person name="Wan P."/>
            <person name="Li L."/>
            <person name="Deng X."/>
            <person name="Kuang T."/>
            <person name="Xiang C."/>
            <person name="Zhu J.K."/>
            <person name="Oliver M.J."/>
            <person name="He Y."/>
        </authorList>
    </citation>
    <scope>NUCLEOTIDE SEQUENCE [LARGE SCALE GENOMIC DNA]</scope>
    <source>
        <strain evidence="4">cv. XS01</strain>
    </source>
</reference>
<evidence type="ECO:0000313" key="3">
    <source>
        <dbReference type="EMBL" id="KZV14658.1"/>
    </source>
</evidence>
<organism evidence="3 4">
    <name type="scientific">Dorcoceras hygrometricum</name>
    <dbReference type="NCBI Taxonomy" id="472368"/>
    <lineage>
        <taxon>Eukaryota</taxon>
        <taxon>Viridiplantae</taxon>
        <taxon>Streptophyta</taxon>
        <taxon>Embryophyta</taxon>
        <taxon>Tracheophyta</taxon>
        <taxon>Spermatophyta</taxon>
        <taxon>Magnoliopsida</taxon>
        <taxon>eudicotyledons</taxon>
        <taxon>Gunneridae</taxon>
        <taxon>Pentapetalae</taxon>
        <taxon>asterids</taxon>
        <taxon>lamiids</taxon>
        <taxon>Lamiales</taxon>
        <taxon>Gesneriaceae</taxon>
        <taxon>Didymocarpoideae</taxon>
        <taxon>Trichosporeae</taxon>
        <taxon>Loxocarpinae</taxon>
        <taxon>Dorcoceras</taxon>
    </lineage>
</organism>
<dbReference type="Proteomes" id="UP000250235">
    <property type="component" value="Unassembled WGS sequence"/>
</dbReference>
<proteinExistence type="predicted"/>
<feature type="compositionally biased region" description="Low complexity" evidence="2">
    <location>
        <begin position="52"/>
        <end position="68"/>
    </location>
</feature>
<feature type="coiled-coil region" evidence="1">
    <location>
        <begin position="276"/>
        <end position="350"/>
    </location>
</feature>
<evidence type="ECO:0000256" key="2">
    <source>
        <dbReference type="SAM" id="MobiDB-lite"/>
    </source>
</evidence>
<sequence length="421" mass="45875">MSSSTASPIRSVLNVVDSSPESPEVRGPLLPNQADLVPRMYLGMRRNPLTLGRRTSPSSRRRGGCPTSSSTMCFHDLELIKEDILCLFGFSRKGVELVGDLDERMGKAAMLKALEEEEAGALGAAASPAKVAKKRKASTPPEKEARRQRKMTGVSTSGAQPKQTTEGGRAPIPSTQTTEELPKLSPIITIAEASSPSKKRGLGEYLCHMAPDRDLDRLGGATDSESVSHFAAQLTSAMAWGDEVVKFLTGAHRAMNNTRQSLYEAMGQHIELVAWLEELEAIKAQEKRAAVAEKEALEAQLATERVARAAEEETIRSELDAALAKKTAVEVELEDTKARAEEEARILRNEAINAWDLSKEEFLQSSEFETLCAKKALGYFKVGFSGCLAQFRANGYSEEEHPASFLDFKKALADMTDAEEA</sequence>
<evidence type="ECO:0000256" key="1">
    <source>
        <dbReference type="SAM" id="Coils"/>
    </source>
</evidence>
<keyword evidence="1" id="KW-0175">Coiled coil</keyword>